<proteinExistence type="predicted"/>
<protein>
    <submittedName>
        <fullName evidence="2">Uncharacterized protein</fullName>
    </submittedName>
</protein>
<organism evidence="2 3">
    <name type="scientific">Brachionus plicatilis</name>
    <name type="common">Marine rotifer</name>
    <name type="synonym">Brachionus muelleri</name>
    <dbReference type="NCBI Taxonomy" id="10195"/>
    <lineage>
        <taxon>Eukaryota</taxon>
        <taxon>Metazoa</taxon>
        <taxon>Spiralia</taxon>
        <taxon>Gnathifera</taxon>
        <taxon>Rotifera</taxon>
        <taxon>Eurotatoria</taxon>
        <taxon>Monogononta</taxon>
        <taxon>Pseudotrocha</taxon>
        <taxon>Ploima</taxon>
        <taxon>Brachionidae</taxon>
        <taxon>Brachionus</taxon>
    </lineage>
</organism>
<comment type="caution">
    <text evidence="2">The sequence shown here is derived from an EMBL/GenBank/DDBJ whole genome shotgun (WGS) entry which is preliminary data.</text>
</comment>
<dbReference type="AlphaFoldDB" id="A0A3M7QBQ6"/>
<evidence type="ECO:0000313" key="3">
    <source>
        <dbReference type="Proteomes" id="UP000276133"/>
    </source>
</evidence>
<reference evidence="2 3" key="1">
    <citation type="journal article" date="2018" name="Sci. Rep.">
        <title>Genomic signatures of local adaptation to the degree of environmental predictability in rotifers.</title>
        <authorList>
            <person name="Franch-Gras L."/>
            <person name="Hahn C."/>
            <person name="Garcia-Roger E.M."/>
            <person name="Carmona M.J."/>
            <person name="Serra M."/>
            <person name="Gomez A."/>
        </authorList>
    </citation>
    <scope>NUCLEOTIDE SEQUENCE [LARGE SCALE GENOMIC DNA]</scope>
    <source>
        <strain evidence="2">HYR1</strain>
    </source>
</reference>
<dbReference type="Proteomes" id="UP000276133">
    <property type="component" value="Unassembled WGS sequence"/>
</dbReference>
<accession>A0A3M7QBQ6</accession>
<evidence type="ECO:0000313" key="2">
    <source>
        <dbReference type="EMBL" id="RNA08388.1"/>
    </source>
</evidence>
<name>A0A3M7QBQ6_BRAPC</name>
<sequence>MLLSYDKNKTTSQKIIFTSRLWHMKLHNSPLFLVFILKDLRVWKFKYSNQALNDCFRKDWSCLKLKRNLIFNFFIHIIWGYHVSVLD</sequence>
<keyword evidence="1" id="KW-0472">Membrane</keyword>
<evidence type="ECO:0000256" key="1">
    <source>
        <dbReference type="SAM" id="Phobius"/>
    </source>
</evidence>
<keyword evidence="3" id="KW-1185">Reference proteome</keyword>
<gene>
    <name evidence="2" type="ORF">BpHYR1_007320</name>
</gene>
<feature type="transmembrane region" description="Helical" evidence="1">
    <location>
        <begin position="69"/>
        <end position="86"/>
    </location>
</feature>
<keyword evidence="1" id="KW-1133">Transmembrane helix</keyword>
<keyword evidence="1" id="KW-0812">Transmembrane</keyword>
<dbReference type="EMBL" id="REGN01006759">
    <property type="protein sequence ID" value="RNA08388.1"/>
    <property type="molecule type" value="Genomic_DNA"/>
</dbReference>